<accession>A0A1W1UQU7</accession>
<organism evidence="1 2">
    <name type="scientific">Deinococcus hopiensis KR-140</name>
    <dbReference type="NCBI Taxonomy" id="695939"/>
    <lineage>
        <taxon>Bacteria</taxon>
        <taxon>Thermotogati</taxon>
        <taxon>Deinococcota</taxon>
        <taxon>Deinococci</taxon>
        <taxon>Deinococcales</taxon>
        <taxon>Deinococcaceae</taxon>
        <taxon>Deinococcus</taxon>
    </lineage>
</organism>
<sequence length="57" mass="6266">MPPFQATKGEEGSVHHFFLKCIHPEAKLRGDVFAIEVHMPEVFFAASWTILALGGGL</sequence>
<proteinExistence type="predicted"/>
<reference evidence="1 2" key="1">
    <citation type="submission" date="2017-04" db="EMBL/GenBank/DDBJ databases">
        <authorList>
            <person name="Afonso C.L."/>
            <person name="Miller P.J."/>
            <person name="Scott M.A."/>
            <person name="Spackman E."/>
            <person name="Goraichik I."/>
            <person name="Dimitrov K.M."/>
            <person name="Suarez D.L."/>
            <person name="Swayne D.E."/>
        </authorList>
    </citation>
    <scope>NUCLEOTIDE SEQUENCE [LARGE SCALE GENOMIC DNA]</scope>
    <source>
        <strain evidence="1 2">KR-140</strain>
    </source>
</reference>
<name>A0A1W1UQU7_9DEIO</name>
<dbReference type="EMBL" id="FWWU01000006">
    <property type="protein sequence ID" value="SMB83379.1"/>
    <property type="molecule type" value="Genomic_DNA"/>
</dbReference>
<dbReference type="AlphaFoldDB" id="A0A1W1UQU7"/>
<evidence type="ECO:0000313" key="1">
    <source>
        <dbReference type="EMBL" id="SMB83379.1"/>
    </source>
</evidence>
<dbReference type="Proteomes" id="UP000192582">
    <property type="component" value="Unassembled WGS sequence"/>
</dbReference>
<gene>
    <name evidence="1" type="ORF">SAMN00790413_04397</name>
</gene>
<keyword evidence="2" id="KW-1185">Reference proteome</keyword>
<protein>
    <submittedName>
        <fullName evidence="1">Uncharacterized protein</fullName>
    </submittedName>
</protein>
<evidence type="ECO:0000313" key="2">
    <source>
        <dbReference type="Proteomes" id="UP000192582"/>
    </source>
</evidence>